<organism evidence="2 3">
    <name type="scientific">Delitschia confertaspora ATCC 74209</name>
    <dbReference type="NCBI Taxonomy" id="1513339"/>
    <lineage>
        <taxon>Eukaryota</taxon>
        <taxon>Fungi</taxon>
        <taxon>Dikarya</taxon>
        <taxon>Ascomycota</taxon>
        <taxon>Pezizomycotina</taxon>
        <taxon>Dothideomycetes</taxon>
        <taxon>Pleosporomycetidae</taxon>
        <taxon>Pleosporales</taxon>
        <taxon>Delitschiaceae</taxon>
        <taxon>Delitschia</taxon>
    </lineage>
</organism>
<evidence type="ECO:0000313" key="3">
    <source>
        <dbReference type="Proteomes" id="UP000799536"/>
    </source>
</evidence>
<comment type="caution">
    <text evidence="2">The sequence shown here is derived from an EMBL/GenBank/DDBJ whole genome shotgun (WGS) entry which is preliminary data.</text>
</comment>
<dbReference type="Proteomes" id="UP000799536">
    <property type="component" value="Unassembled WGS sequence"/>
</dbReference>
<evidence type="ECO:0000256" key="1">
    <source>
        <dbReference type="SAM" id="MobiDB-lite"/>
    </source>
</evidence>
<reference evidence="2" key="1">
    <citation type="journal article" date="2020" name="Stud. Mycol.">
        <title>101 Dothideomycetes genomes: a test case for predicting lifestyles and emergence of pathogens.</title>
        <authorList>
            <person name="Haridas S."/>
            <person name="Albert R."/>
            <person name="Binder M."/>
            <person name="Bloem J."/>
            <person name="Labutti K."/>
            <person name="Salamov A."/>
            <person name="Andreopoulos B."/>
            <person name="Baker S."/>
            <person name="Barry K."/>
            <person name="Bills G."/>
            <person name="Bluhm B."/>
            <person name="Cannon C."/>
            <person name="Castanera R."/>
            <person name="Culley D."/>
            <person name="Daum C."/>
            <person name="Ezra D."/>
            <person name="Gonzalez J."/>
            <person name="Henrissat B."/>
            <person name="Kuo A."/>
            <person name="Liang C."/>
            <person name="Lipzen A."/>
            <person name="Lutzoni F."/>
            <person name="Magnuson J."/>
            <person name="Mondo S."/>
            <person name="Nolan M."/>
            <person name="Ohm R."/>
            <person name="Pangilinan J."/>
            <person name="Park H.-J."/>
            <person name="Ramirez L."/>
            <person name="Alfaro M."/>
            <person name="Sun H."/>
            <person name="Tritt A."/>
            <person name="Yoshinaga Y."/>
            <person name="Zwiers L.-H."/>
            <person name="Turgeon B."/>
            <person name="Goodwin S."/>
            <person name="Spatafora J."/>
            <person name="Crous P."/>
            <person name="Grigoriev I."/>
        </authorList>
    </citation>
    <scope>NUCLEOTIDE SEQUENCE</scope>
    <source>
        <strain evidence="2">ATCC 74209</strain>
    </source>
</reference>
<feature type="region of interest" description="Disordered" evidence="1">
    <location>
        <begin position="62"/>
        <end position="81"/>
    </location>
</feature>
<accession>A0A9P4MTN7</accession>
<dbReference type="OrthoDB" id="4966402at2759"/>
<evidence type="ECO:0000313" key="2">
    <source>
        <dbReference type="EMBL" id="KAF2202252.1"/>
    </source>
</evidence>
<name>A0A9P4MTN7_9PLEO</name>
<protein>
    <submittedName>
        <fullName evidence="2">Uncharacterized protein</fullName>
    </submittedName>
</protein>
<keyword evidence="3" id="KW-1185">Reference proteome</keyword>
<gene>
    <name evidence="2" type="ORF">GQ43DRAFT_392479</name>
</gene>
<dbReference type="AlphaFoldDB" id="A0A9P4MTN7"/>
<sequence>MCQYENMIFPCGHDTRRLIKHCHFARNDPNHQCFGAWTYKRIWERDDTEECPLCPQNRTSSNTNGIARRQVNGNYTSAERR</sequence>
<proteinExistence type="predicted"/>
<dbReference type="EMBL" id="ML993943">
    <property type="protein sequence ID" value="KAF2202252.1"/>
    <property type="molecule type" value="Genomic_DNA"/>
</dbReference>